<keyword evidence="5 6" id="KW-0949">S-adenosyl-L-methionine</keyword>
<evidence type="ECO:0000256" key="5">
    <source>
        <dbReference type="ARBA" id="ARBA00022691"/>
    </source>
</evidence>
<dbReference type="PIRSF" id="PIRSF003078">
    <property type="entry name" value="GidB"/>
    <property type="match status" value="1"/>
</dbReference>
<dbReference type="EC" id="2.1.1.-" evidence="6"/>
<dbReference type="Proteomes" id="UP001519306">
    <property type="component" value="Unassembled WGS sequence"/>
</dbReference>
<dbReference type="Gene3D" id="3.40.50.150">
    <property type="entry name" value="Vaccinia Virus protein VP39"/>
    <property type="match status" value="1"/>
</dbReference>
<dbReference type="InterPro" id="IPR029063">
    <property type="entry name" value="SAM-dependent_MTases_sf"/>
</dbReference>
<comment type="caution">
    <text evidence="7">The sequence shown here is derived from an EMBL/GenBank/DDBJ whole genome shotgun (WGS) entry which is preliminary data.</text>
</comment>
<comment type="subcellular location">
    <subcellularLocation>
        <location evidence="6">Cytoplasm</location>
    </subcellularLocation>
</comment>
<comment type="function">
    <text evidence="6">Specifically methylates the N7 position of a guanine in 16S rRNA.</text>
</comment>
<gene>
    <name evidence="6" type="primary">rsmG</name>
    <name evidence="7" type="ORF">J2Z71_001087</name>
</gene>
<protein>
    <recommendedName>
        <fullName evidence="6">Ribosomal RNA small subunit methyltransferase G</fullName>
        <ecNumber evidence="6">2.1.1.-</ecNumber>
    </recommendedName>
    <alternativeName>
        <fullName evidence="6">16S rRNA 7-methylguanosine methyltransferase</fullName>
        <shortName evidence="6">16S rRNA m7G methyltransferase</shortName>
    </alternativeName>
</protein>
<evidence type="ECO:0000256" key="6">
    <source>
        <dbReference type="HAMAP-Rule" id="MF_00074"/>
    </source>
</evidence>
<evidence type="ECO:0000313" key="8">
    <source>
        <dbReference type="Proteomes" id="UP001519306"/>
    </source>
</evidence>
<dbReference type="GO" id="GO:0032259">
    <property type="term" value="P:methylation"/>
    <property type="evidence" value="ECO:0007669"/>
    <property type="project" value="UniProtKB-KW"/>
</dbReference>
<feature type="binding site" evidence="6">
    <location>
        <begin position="123"/>
        <end position="124"/>
    </location>
    <ligand>
        <name>S-adenosyl-L-methionine</name>
        <dbReference type="ChEBI" id="CHEBI:59789"/>
    </ligand>
</feature>
<dbReference type="HAMAP" id="MF_00074">
    <property type="entry name" value="16SrRNA_methyltr_G"/>
    <property type="match status" value="1"/>
</dbReference>
<keyword evidence="2 6" id="KW-0698">rRNA processing</keyword>
<dbReference type="NCBIfam" id="TIGR00138">
    <property type="entry name" value="rsmG_gidB"/>
    <property type="match status" value="1"/>
</dbReference>
<reference evidence="7 8" key="1">
    <citation type="submission" date="2021-03" db="EMBL/GenBank/DDBJ databases">
        <title>Genomic Encyclopedia of Type Strains, Phase IV (KMG-IV): sequencing the most valuable type-strain genomes for metagenomic binning, comparative biology and taxonomic classification.</title>
        <authorList>
            <person name="Goeker M."/>
        </authorList>
    </citation>
    <scope>NUCLEOTIDE SEQUENCE [LARGE SCALE GENOMIC DNA]</scope>
    <source>
        <strain evidence="7 8">DSM 27563</strain>
    </source>
</reference>
<evidence type="ECO:0000256" key="3">
    <source>
        <dbReference type="ARBA" id="ARBA00022603"/>
    </source>
</evidence>
<name>A0ABS4KCP8_9FIRM</name>
<keyword evidence="3 6" id="KW-0489">Methyltransferase</keyword>
<dbReference type="EMBL" id="JAGGLJ010000009">
    <property type="protein sequence ID" value="MBP2025544.1"/>
    <property type="molecule type" value="Genomic_DNA"/>
</dbReference>
<evidence type="ECO:0000256" key="2">
    <source>
        <dbReference type="ARBA" id="ARBA00022552"/>
    </source>
</evidence>
<keyword evidence="4 6" id="KW-0808">Transferase</keyword>
<dbReference type="InterPro" id="IPR003682">
    <property type="entry name" value="rRNA_ssu_MeTfrase_G"/>
</dbReference>
<dbReference type="GO" id="GO:0008168">
    <property type="term" value="F:methyltransferase activity"/>
    <property type="evidence" value="ECO:0007669"/>
    <property type="project" value="UniProtKB-KW"/>
</dbReference>
<comment type="caution">
    <text evidence="6">Lacks conserved residue(s) required for the propagation of feature annotation.</text>
</comment>
<sequence length="231" mass="26421">MTLKQYIEDFGLEAKKVEELQKYKELLLEWNEKINITRITEEDEVYVKHFLDSLSLFKTKYLDGNKSLIDIGTGGGFPGLVLKIYNEELDVTLLDSLNKRLVFLDEVINTLELEDVRTVHGRAEELGRTNEYREQFDIATSRAVANLSTLLEYDLPFVKVGGYFISMKGPEYKEEIENAKSALKELGGELEEVVEIKLPMDITHYLLIIKKVGMTPKKYPRGGGKPKSKPL</sequence>
<dbReference type="Pfam" id="PF02527">
    <property type="entry name" value="GidB"/>
    <property type="match status" value="1"/>
</dbReference>
<evidence type="ECO:0000313" key="7">
    <source>
        <dbReference type="EMBL" id="MBP2025544.1"/>
    </source>
</evidence>
<feature type="binding site" evidence="6">
    <location>
        <position position="72"/>
    </location>
    <ligand>
        <name>S-adenosyl-L-methionine</name>
        <dbReference type="ChEBI" id="CHEBI:59789"/>
    </ligand>
</feature>
<evidence type="ECO:0000256" key="1">
    <source>
        <dbReference type="ARBA" id="ARBA00022490"/>
    </source>
</evidence>
<proteinExistence type="inferred from homology"/>
<organism evidence="7 8">
    <name type="scientific">Peptoniphilus stercorisuis</name>
    <dbReference type="NCBI Taxonomy" id="1436965"/>
    <lineage>
        <taxon>Bacteria</taxon>
        <taxon>Bacillati</taxon>
        <taxon>Bacillota</taxon>
        <taxon>Tissierellia</taxon>
        <taxon>Tissierellales</taxon>
        <taxon>Peptoniphilaceae</taxon>
        <taxon>Peptoniphilus</taxon>
    </lineage>
</organism>
<accession>A0ABS4KCP8</accession>
<comment type="similarity">
    <text evidence="6">Belongs to the methyltransferase superfamily. RNA methyltransferase RsmG family.</text>
</comment>
<dbReference type="SUPFAM" id="SSF53335">
    <property type="entry name" value="S-adenosyl-L-methionine-dependent methyltransferases"/>
    <property type="match status" value="1"/>
</dbReference>
<keyword evidence="8" id="KW-1185">Reference proteome</keyword>
<feature type="binding site" evidence="6">
    <location>
        <position position="142"/>
    </location>
    <ligand>
        <name>S-adenosyl-L-methionine</name>
        <dbReference type="ChEBI" id="CHEBI:59789"/>
    </ligand>
</feature>
<dbReference type="PANTHER" id="PTHR31760:SF0">
    <property type="entry name" value="S-ADENOSYL-L-METHIONINE-DEPENDENT METHYLTRANSFERASES SUPERFAMILY PROTEIN"/>
    <property type="match status" value="1"/>
</dbReference>
<dbReference type="PANTHER" id="PTHR31760">
    <property type="entry name" value="S-ADENOSYL-L-METHIONINE-DEPENDENT METHYLTRANSFERASES SUPERFAMILY PROTEIN"/>
    <property type="match status" value="1"/>
</dbReference>
<evidence type="ECO:0000256" key="4">
    <source>
        <dbReference type="ARBA" id="ARBA00022679"/>
    </source>
</evidence>
<keyword evidence="1 6" id="KW-0963">Cytoplasm</keyword>
<dbReference type="RefSeq" id="WP_210060836.1">
    <property type="nucleotide sequence ID" value="NZ_JAGGLJ010000009.1"/>
</dbReference>
<feature type="binding site" evidence="6">
    <location>
        <position position="77"/>
    </location>
    <ligand>
        <name>S-adenosyl-L-methionine</name>
        <dbReference type="ChEBI" id="CHEBI:59789"/>
    </ligand>
</feature>